<keyword evidence="2" id="KW-1185">Reference proteome</keyword>
<dbReference type="EMBL" id="CAJPVJ010009259">
    <property type="protein sequence ID" value="CAG2172473.1"/>
    <property type="molecule type" value="Genomic_DNA"/>
</dbReference>
<organism evidence="1">
    <name type="scientific">Oppiella nova</name>
    <dbReference type="NCBI Taxonomy" id="334625"/>
    <lineage>
        <taxon>Eukaryota</taxon>
        <taxon>Metazoa</taxon>
        <taxon>Ecdysozoa</taxon>
        <taxon>Arthropoda</taxon>
        <taxon>Chelicerata</taxon>
        <taxon>Arachnida</taxon>
        <taxon>Acari</taxon>
        <taxon>Acariformes</taxon>
        <taxon>Sarcoptiformes</taxon>
        <taxon>Oribatida</taxon>
        <taxon>Brachypylina</taxon>
        <taxon>Oppioidea</taxon>
        <taxon>Oppiidae</taxon>
        <taxon>Oppiella</taxon>
    </lineage>
</organism>
<name>A0A7R9M8J8_9ACAR</name>
<dbReference type="EMBL" id="OC924084">
    <property type="protein sequence ID" value="CAD7655286.1"/>
    <property type="molecule type" value="Genomic_DNA"/>
</dbReference>
<protein>
    <submittedName>
        <fullName evidence="1">Uncharacterized protein</fullName>
    </submittedName>
</protein>
<reference evidence="1" key="1">
    <citation type="submission" date="2020-11" db="EMBL/GenBank/DDBJ databases">
        <authorList>
            <person name="Tran Van P."/>
        </authorList>
    </citation>
    <scope>NUCLEOTIDE SEQUENCE</scope>
</reference>
<evidence type="ECO:0000313" key="2">
    <source>
        <dbReference type="Proteomes" id="UP000728032"/>
    </source>
</evidence>
<evidence type="ECO:0000313" key="1">
    <source>
        <dbReference type="EMBL" id="CAD7655286.1"/>
    </source>
</evidence>
<proteinExistence type="predicted"/>
<dbReference type="Proteomes" id="UP000728032">
    <property type="component" value="Unassembled WGS sequence"/>
</dbReference>
<sequence length="97" mass="11096">MVWKIYFTDMGSTFNSGLTNTYTQDFGPYITTLYSMTLNQIPIPIQKHLYISFLDLLVMTVLNKTHVNIKQISDDKKGKVVDDLTVIKDVPGPPNWI</sequence>
<gene>
    <name evidence="1" type="ORF">ONB1V03_LOCUS11929</name>
</gene>
<dbReference type="AlphaFoldDB" id="A0A7R9M8J8"/>
<accession>A0A7R9M8J8</accession>